<feature type="domain" description="Metallo-beta-lactamase" evidence="2">
    <location>
        <begin position="126"/>
        <end position="275"/>
    </location>
</feature>
<dbReference type="OrthoDB" id="332863at2759"/>
<keyword evidence="4" id="KW-1185">Reference proteome</keyword>
<protein>
    <recommendedName>
        <fullName evidence="2">Metallo-beta-lactamase domain-containing protein</fullName>
    </recommendedName>
</protein>
<dbReference type="Pfam" id="PF12706">
    <property type="entry name" value="Lactamase_B_2"/>
    <property type="match status" value="1"/>
</dbReference>
<dbReference type="GO" id="GO:0005737">
    <property type="term" value="C:cytoplasm"/>
    <property type="evidence" value="ECO:0007669"/>
    <property type="project" value="TreeGrafter"/>
</dbReference>
<dbReference type="PIRSF" id="PIRSF038896">
    <property type="entry name" value="NAPE-PLD"/>
    <property type="match status" value="1"/>
</dbReference>
<dbReference type="AlphaFoldDB" id="A0A0C3PM67"/>
<name>A0A0C3PM67_9AGAM</name>
<dbReference type="EMBL" id="KN824116">
    <property type="protein sequence ID" value="KIO15405.1"/>
    <property type="molecule type" value="Genomic_DNA"/>
</dbReference>
<dbReference type="InterPro" id="IPR001279">
    <property type="entry name" value="Metallo-B-lactamas"/>
</dbReference>
<dbReference type="Proteomes" id="UP000054248">
    <property type="component" value="Unassembled WGS sequence"/>
</dbReference>
<dbReference type="GO" id="GO:0070291">
    <property type="term" value="P:N-acylethanolamine metabolic process"/>
    <property type="evidence" value="ECO:0007669"/>
    <property type="project" value="TreeGrafter"/>
</dbReference>
<dbReference type="InterPro" id="IPR024884">
    <property type="entry name" value="NAPE-PLD"/>
</dbReference>
<dbReference type="Gene3D" id="3.60.15.10">
    <property type="entry name" value="Ribonuclease Z/Hydroxyacylglutathione hydrolase-like"/>
    <property type="match status" value="1"/>
</dbReference>
<dbReference type="GO" id="GO:0008270">
    <property type="term" value="F:zinc ion binding"/>
    <property type="evidence" value="ECO:0007669"/>
    <property type="project" value="InterPro"/>
</dbReference>
<accession>A0A0C3PM67</accession>
<dbReference type="GO" id="GO:0070290">
    <property type="term" value="F:N-acylphosphatidylethanolamine-specific phospholipase D activity"/>
    <property type="evidence" value="ECO:0007669"/>
    <property type="project" value="InterPro"/>
</dbReference>
<organism evidence="3 4">
    <name type="scientific">Tulasnella calospora MUT 4182</name>
    <dbReference type="NCBI Taxonomy" id="1051891"/>
    <lineage>
        <taxon>Eukaryota</taxon>
        <taxon>Fungi</taxon>
        <taxon>Dikarya</taxon>
        <taxon>Basidiomycota</taxon>
        <taxon>Agaricomycotina</taxon>
        <taxon>Agaricomycetes</taxon>
        <taxon>Cantharellales</taxon>
        <taxon>Tulasnellaceae</taxon>
        <taxon>Tulasnella</taxon>
    </lineage>
</organism>
<feature type="non-terminal residue" evidence="3">
    <location>
        <position position="278"/>
    </location>
</feature>
<dbReference type="InterPro" id="IPR036866">
    <property type="entry name" value="RibonucZ/Hydroxyglut_hydro"/>
</dbReference>
<gene>
    <name evidence="3" type="ORF">M407DRAFT_99561</name>
</gene>
<dbReference type="GO" id="GO:0070292">
    <property type="term" value="P:N-acylphosphatidylethanolamine metabolic process"/>
    <property type="evidence" value="ECO:0007669"/>
    <property type="project" value="TreeGrafter"/>
</dbReference>
<evidence type="ECO:0000259" key="2">
    <source>
        <dbReference type="Pfam" id="PF12706"/>
    </source>
</evidence>
<dbReference type="SUPFAM" id="SSF56281">
    <property type="entry name" value="Metallo-hydrolase/oxidoreductase"/>
    <property type="match status" value="1"/>
</dbReference>
<dbReference type="STRING" id="1051891.A0A0C3PM67"/>
<dbReference type="PANTHER" id="PTHR15032">
    <property type="entry name" value="N-ACYL-PHOSPHATIDYLETHANOLAMINE-HYDROLYZING PHOSPHOLIPASE D"/>
    <property type="match status" value="1"/>
</dbReference>
<sequence>MATPVFTAISVSAPPTPDRDPSAPRPAHHANDTKTLFVNPWPSFRKQTFSSMMNLAYEVIANWPAVPEDISSKLGLRKPDFGYTVKTSESATAVDGNKSSMKATWLGHACFLLELPSPDGAARGARILFDPVFSHRCSPFSFMGPQRHIPPPCKLEEIPSVDIVVISHNHYDHLDTASITTLDKLFRPHFFAPLNNEAYFKANKVPEERTHTLDWWDARNVTVDLPTSTTSSDEVPASTVKTTFEVTCTPAQHFTGRGLTDRFHTLWASWAIRDPASG</sequence>
<reference evidence="4" key="2">
    <citation type="submission" date="2015-01" db="EMBL/GenBank/DDBJ databases">
        <title>Evolutionary Origins and Diversification of the Mycorrhizal Mutualists.</title>
        <authorList>
            <consortium name="DOE Joint Genome Institute"/>
            <consortium name="Mycorrhizal Genomics Consortium"/>
            <person name="Kohler A."/>
            <person name="Kuo A."/>
            <person name="Nagy L.G."/>
            <person name="Floudas D."/>
            <person name="Copeland A."/>
            <person name="Barry K.W."/>
            <person name="Cichocki N."/>
            <person name="Veneault-Fourrey C."/>
            <person name="LaButti K."/>
            <person name="Lindquist E.A."/>
            <person name="Lipzen A."/>
            <person name="Lundell T."/>
            <person name="Morin E."/>
            <person name="Murat C."/>
            <person name="Riley R."/>
            <person name="Ohm R."/>
            <person name="Sun H."/>
            <person name="Tunlid A."/>
            <person name="Henrissat B."/>
            <person name="Grigoriev I.V."/>
            <person name="Hibbett D.S."/>
            <person name="Martin F."/>
        </authorList>
    </citation>
    <scope>NUCLEOTIDE SEQUENCE [LARGE SCALE GENOMIC DNA]</scope>
    <source>
        <strain evidence="4">MUT 4182</strain>
    </source>
</reference>
<feature type="region of interest" description="Disordered" evidence="1">
    <location>
        <begin position="9"/>
        <end position="31"/>
    </location>
</feature>
<reference evidence="3 4" key="1">
    <citation type="submission" date="2014-04" db="EMBL/GenBank/DDBJ databases">
        <authorList>
            <consortium name="DOE Joint Genome Institute"/>
            <person name="Kuo A."/>
            <person name="Girlanda M."/>
            <person name="Perotto S."/>
            <person name="Kohler A."/>
            <person name="Nagy L.G."/>
            <person name="Floudas D."/>
            <person name="Copeland A."/>
            <person name="Barry K.W."/>
            <person name="Cichocki N."/>
            <person name="Veneault-Fourrey C."/>
            <person name="LaButti K."/>
            <person name="Lindquist E.A."/>
            <person name="Lipzen A."/>
            <person name="Lundell T."/>
            <person name="Morin E."/>
            <person name="Murat C."/>
            <person name="Sun H."/>
            <person name="Tunlid A."/>
            <person name="Henrissat B."/>
            <person name="Grigoriev I.V."/>
            <person name="Hibbett D.S."/>
            <person name="Martin F."/>
            <person name="Nordberg H.P."/>
            <person name="Cantor M.N."/>
            <person name="Hua S.X."/>
        </authorList>
    </citation>
    <scope>NUCLEOTIDE SEQUENCE [LARGE SCALE GENOMIC DNA]</scope>
    <source>
        <strain evidence="3 4">MUT 4182</strain>
    </source>
</reference>
<evidence type="ECO:0000313" key="3">
    <source>
        <dbReference type="EMBL" id="KIO15405.1"/>
    </source>
</evidence>
<proteinExistence type="predicted"/>
<dbReference type="PANTHER" id="PTHR15032:SF4">
    <property type="entry name" value="N-ACYL-PHOSPHATIDYLETHANOLAMINE-HYDROLYZING PHOSPHOLIPASE D"/>
    <property type="match status" value="1"/>
</dbReference>
<evidence type="ECO:0000256" key="1">
    <source>
        <dbReference type="SAM" id="MobiDB-lite"/>
    </source>
</evidence>
<dbReference type="HOGENOM" id="CLU_1177896_0_0_1"/>
<evidence type="ECO:0000313" key="4">
    <source>
        <dbReference type="Proteomes" id="UP000054248"/>
    </source>
</evidence>